<evidence type="ECO:0000256" key="4">
    <source>
        <dbReference type="ARBA" id="ARBA00022692"/>
    </source>
</evidence>
<feature type="transmembrane region" description="Helical" evidence="7">
    <location>
        <begin position="6"/>
        <end position="29"/>
    </location>
</feature>
<evidence type="ECO:0000256" key="1">
    <source>
        <dbReference type="ARBA" id="ARBA00004141"/>
    </source>
</evidence>
<dbReference type="SUPFAM" id="SSF144091">
    <property type="entry name" value="Rhomboid-like"/>
    <property type="match status" value="1"/>
</dbReference>
<dbReference type="Proteomes" id="UP001211522">
    <property type="component" value="Unassembled WGS sequence"/>
</dbReference>
<dbReference type="PANTHER" id="PTHR43066:SF26">
    <property type="entry name" value="RHOMBOID PROTEASE GLPG"/>
    <property type="match status" value="1"/>
</dbReference>
<feature type="transmembrane region" description="Helical" evidence="7">
    <location>
        <begin position="108"/>
        <end position="128"/>
    </location>
</feature>
<evidence type="ECO:0000313" key="10">
    <source>
        <dbReference type="EMBL" id="MDB9140661.1"/>
    </source>
</evidence>
<dbReference type="EMBL" id="CYXP01000001">
    <property type="protein sequence ID" value="CUM74521.1"/>
    <property type="molecule type" value="Genomic_DNA"/>
</dbReference>
<dbReference type="RefSeq" id="WP_008772268.1">
    <property type="nucleotide sequence ID" value="NZ_CYXP01000001.1"/>
</dbReference>
<evidence type="ECO:0000313" key="11">
    <source>
        <dbReference type="Proteomes" id="UP000095591"/>
    </source>
</evidence>
<keyword evidence="4 7" id="KW-0812">Transmembrane</keyword>
<evidence type="ECO:0000259" key="8">
    <source>
        <dbReference type="Pfam" id="PF01694"/>
    </source>
</evidence>
<dbReference type="GO" id="GO:0004252">
    <property type="term" value="F:serine-type endopeptidase activity"/>
    <property type="evidence" value="ECO:0007669"/>
    <property type="project" value="InterPro"/>
</dbReference>
<dbReference type="EMBL" id="JAQMPX010000143">
    <property type="protein sequence ID" value="MDB9140661.1"/>
    <property type="molecule type" value="Genomic_DNA"/>
</dbReference>
<feature type="domain" description="Peptidase S54 rhomboid" evidence="8">
    <location>
        <begin position="38"/>
        <end position="185"/>
    </location>
</feature>
<dbReference type="Pfam" id="PF01694">
    <property type="entry name" value="Rhomboid"/>
    <property type="match status" value="1"/>
</dbReference>
<comment type="subcellular location">
    <subcellularLocation>
        <location evidence="1">Membrane</location>
        <topology evidence="1">Multi-pass membrane protein</topology>
    </subcellularLocation>
</comment>
<accession>A0A173R9J0</accession>
<evidence type="ECO:0000256" key="7">
    <source>
        <dbReference type="SAM" id="Phobius"/>
    </source>
</evidence>
<keyword evidence="9" id="KW-0645">Protease</keyword>
<feature type="transmembrane region" description="Helical" evidence="7">
    <location>
        <begin position="82"/>
        <end position="101"/>
    </location>
</feature>
<name>A0A173R9J0_PARDI</name>
<feature type="transmembrane region" description="Helical" evidence="7">
    <location>
        <begin position="175"/>
        <end position="194"/>
    </location>
</feature>
<keyword evidence="5 7" id="KW-1133">Transmembrane helix</keyword>
<dbReference type="InterPro" id="IPR022764">
    <property type="entry name" value="Peptidase_S54_rhomboid_dom"/>
</dbReference>
<dbReference type="GO" id="GO:0006508">
    <property type="term" value="P:proteolysis"/>
    <property type="evidence" value="ECO:0007669"/>
    <property type="project" value="UniProtKB-KW"/>
</dbReference>
<proteinExistence type="predicted"/>
<dbReference type="EC" id="3.4.21.105" evidence="10"/>
<keyword evidence="10" id="KW-0378">Hydrolase</keyword>
<keyword evidence="6 7" id="KW-0472">Membrane</keyword>
<dbReference type="Gene3D" id="1.20.1540.10">
    <property type="entry name" value="Rhomboid-like"/>
    <property type="match status" value="1"/>
</dbReference>
<feature type="transmembrane region" description="Helical" evidence="7">
    <location>
        <begin position="134"/>
        <end position="154"/>
    </location>
</feature>
<dbReference type="AlphaFoldDB" id="A0A173R9J0"/>
<keyword evidence="3" id="KW-0997">Cell inner membrane</keyword>
<keyword evidence="2" id="KW-1003">Cell membrane</keyword>
<evidence type="ECO:0000256" key="3">
    <source>
        <dbReference type="ARBA" id="ARBA00022519"/>
    </source>
</evidence>
<dbReference type="Proteomes" id="UP000095591">
    <property type="component" value="Unassembled WGS sequence"/>
</dbReference>
<reference evidence="9 11" key="1">
    <citation type="submission" date="2015-09" db="EMBL/GenBank/DDBJ databases">
        <authorList>
            <consortium name="Pathogen Informatics"/>
        </authorList>
    </citation>
    <scope>NUCLEOTIDE SEQUENCE [LARGE SCALE GENOMIC DNA]</scope>
    <source>
        <strain evidence="9 11">2789STDY5608872</strain>
    </source>
</reference>
<organism evidence="9 11">
    <name type="scientific">Parabacteroides distasonis</name>
    <dbReference type="NCBI Taxonomy" id="823"/>
    <lineage>
        <taxon>Bacteria</taxon>
        <taxon>Pseudomonadati</taxon>
        <taxon>Bacteroidota</taxon>
        <taxon>Bacteroidia</taxon>
        <taxon>Bacteroidales</taxon>
        <taxon>Tannerellaceae</taxon>
        <taxon>Parabacteroides</taxon>
    </lineage>
</organism>
<evidence type="ECO:0000256" key="2">
    <source>
        <dbReference type="ARBA" id="ARBA00022475"/>
    </source>
</evidence>
<evidence type="ECO:0000313" key="9">
    <source>
        <dbReference type="EMBL" id="CUM74521.1"/>
    </source>
</evidence>
<feature type="transmembrane region" description="Helical" evidence="7">
    <location>
        <begin position="49"/>
        <end position="70"/>
    </location>
</feature>
<gene>
    <name evidence="9" type="ORF">ERS852429_00344</name>
    <name evidence="10" type="ORF">PN612_19410</name>
</gene>
<dbReference type="PANTHER" id="PTHR43066">
    <property type="entry name" value="RHOMBOID-RELATED PROTEIN"/>
    <property type="match status" value="1"/>
</dbReference>
<reference evidence="10" key="2">
    <citation type="submission" date="2023-01" db="EMBL/GenBank/DDBJ databases">
        <title>Human gut microbiome strain richness.</title>
        <authorList>
            <person name="Chen-Liaw A."/>
        </authorList>
    </citation>
    <scope>NUCLEOTIDE SEQUENCE</scope>
    <source>
        <strain evidence="10">D35st1_E5_D35t1_190705</strain>
    </source>
</reference>
<evidence type="ECO:0000256" key="6">
    <source>
        <dbReference type="ARBA" id="ARBA00023136"/>
    </source>
</evidence>
<protein>
    <submittedName>
        <fullName evidence="9">Intramembrane serine protease GlpG</fullName>
    </submittedName>
    <submittedName>
        <fullName evidence="10">Rhomboid family intramembrane serine protease</fullName>
        <ecNumber evidence="10">3.4.21.105</ecNumber>
    </submittedName>
</protein>
<evidence type="ECO:0000256" key="5">
    <source>
        <dbReference type="ARBA" id="ARBA00022989"/>
    </source>
</evidence>
<dbReference type="GO" id="GO:0016020">
    <property type="term" value="C:membrane"/>
    <property type="evidence" value="ECO:0007669"/>
    <property type="project" value="UniProtKB-SubCell"/>
</dbReference>
<dbReference type="InterPro" id="IPR035952">
    <property type="entry name" value="Rhomboid-like_sf"/>
</dbReference>
<sequence>MITYLIIGITVILSFICFSNRELFIKLAFIPYRTIRNHEYYRIVTHGFIHADMTHLLVNMFTFWSFGLYIERTFRYMGFGSGAYLALYFGGMIVASFYDLIKRRNDPYYVSIGASGAVSAVLFTSIFLDPWGKILFFAVLPVPGIVFGLLYLAYCQYMAKQTGDNINHNAHFYGAIYGLIFPMLLEPSLLHLFLSQLTFKG</sequence>